<dbReference type="InterPro" id="IPR013785">
    <property type="entry name" value="Aldolase_TIM"/>
</dbReference>
<evidence type="ECO:0000256" key="1">
    <source>
        <dbReference type="SAM" id="MobiDB-lite"/>
    </source>
</evidence>
<dbReference type="PROSITE" id="PS50991">
    <property type="entry name" value="PYR_CT"/>
    <property type="match status" value="1"/>
</dbReference>
<dbReference type="SUPFAM" id="SSF89000">
    <property type="entry name" value="post-HMGL domain-like"/>
    <property type="match status" value="1"/>
</dbReference>
<reference evidence="3 4" key="1">
    <citation type="submission" date="2019-05" db="EMBL/GenBank/DDBJ databases">
        <title>Marivita sp. nov. isolated from sea sediment.</title>
        <authorList>
            <person name="Kim W."/>
        </authorList>
    </citation>
    <scope>NUCLEOTIDE SEQUENCE [LARGE SCALE GENOMIC DNA]</scope>
    <source>
        <strain evidence="3 4">CAU 1492</strain>
    </source>
</reference>
<dbReference type="SUPFAM" id="SSF51569">
    <property type="entry name" value="Aldolase"/>
    <property type="match status" value="1"/>
</dbReference>
<dbReference type="InterPro" id="IPR000891">
    <property type="entry name" value="PYR_CT"/>
</dbReference>
<accession>A0ABY2X326</accession>
<gene>
    <name evidence="3" type="ORF">FGK64_19850</name>
</gene>
<evidence type="ECO:0000313" key="4">
    <source>
        <dbReference type="Proteomes" id="UP001191082"/>
    </source>
</evidence>
<feature type="domain" description="Pyruvate carboxyltransferase" evidence="2">
    <location>
        <begin position="60"/>
        <end position="320"/>
    </location>
</feature>
<sequence length="539" mass="60045">MRLTVSMCAALTRRSRSSGSSCRARTSWPVASTRNGSKAWQTPLRNPKQSEGGGPMAEEIRIIDTTLRDGQQSLWAMNMRTGWMLPALDQLDQAGFEAMEFFVPVVQIKKMIRDLSEDPFEWLRLGVARAKHTPLRLHAGYRSGLGKVPESVSKLMVQKVIDCGIKTARISDPWNDFQTLKEEHDELRRMGIESVVNLIYSVSPRHTTEYFVQRTRDAAALRPYRICFKDVGGLLTPDRLQDLLPKVLEAAGDIPVEFHNHCNNGLGTFNLQQAVDLGIRHVHSAIPPLAEGSSQPSVFSVVQNLRARGYNVPLDDAPCQTAADYLTRIAEREGLAIGQPRAYDETLYAHQIPGGMISNLEYQLEKVGMGGQMNLIREEAARVRAEFGYPIMVTPLSQFVGTQAAINVITGARYKQVSDETIQYALGQWGREALDHMDADIRDRILDRPRARELAALTVDQPGLAEVRRAIGSDLTDEELIIRCYVDQDAVDLVRRLPPPTEEPLGRSPLVELVANLAAKSAYADLNVSVGDLSIRLRR</sequence>
<dbReference type="Pfam" id="PF00682">
    <property type="entry name" value="HMGL-like"/>
    <property type="match status" value="1"/>
</dbReference>
<dbReference type="PANTHER" id="PTHR43778:SF2">
    <property type="entry name" value="PYRUVATE CARBOXYLASE, MITOCHONDRIAL"/>
    <property type="match status" value="1"/>
</dbReference>
<dbReference type="Gene3D" id="3.20.20.70">
    <property type="entry name" value="Aldolase class I"/>
    <property type="match status" value="1"/>
</dbReference>
<name>A0ABY2X326_9RHOB</name>
<dbReference type="EMBL" id="VCPC01000005">
    <property type="protein sequence ID" value="TMV09341.1"/>
    <property type="molecule type" value="Genomic_DNA"/>
</dbReference>
<organism evidence="3 4">
    <name type="scientific">Arenibacterium halophilum</name>
    <dbReference type="NCBI Taxonomy" id="2583821"/>
    <lineage>
        <taxon>Bacteria</taxon>
        <taxon>Pseudomonadati</taxon>
        <taxon>Pseudomonadota</taxon>
        <taxon>Alphaproteobacteria</taxon>
        <taxon>Rhodobacterales</taxon>
        <taxon>Paracoccaceae</taxon>
        <taxon>Arenibacterium</taxon>
    </lineage>
</organism>
<evidence type="ECO:0000313" key="3">
    <source>
        <dbReference type="EMBL" id="TMV09341.1"/>
    </source>
</evidence>
<dbReference type="Pfam" id="PF02436">
    <property type="entry name" value="PYC_OADA"/>
    <property type="match status" value="1"/>
</dbReference>
<protein>
    <recommendedName>
        <fullName evidence="2">Pyruvate carboxyltransferase domain-containing protein</fullName>
    </recommendedName>
</protein>
<evidence type="ECO:0000259" key="2">
    <source>
        <dbReference type="PROSITE" id="PS50991"/>
    </source>
</evidence>
<proteinExistence type="predicted"/>
<dbReference type="InterPro" id="IPR055268">
    <property type="entry name" value="PCB-like"/>
</dbReference>
<comment type="caution">
    <text evidence="3">The sequence shown here is derived from an EMBL/GenBank/DDBJ whole genome shotgun (WGS) entry which is preliminary data.</text>
</comment>
<keyword evidence="4" id="KW-1185">Reference proteome</keyword>
<feature type="region of interest" description="Disordered" evidence="1">
    <location>
        <begin position="19"/>
        <end position="55"/>
    </location>
</feature>
<dbReference type="PANTHER" id="PTHR43778">
    <property type="entry name" value="PYRUVATE CARBOXYLASE"/>
    <property type="match status" value="1"/>
</dbReference>
<dbReference type="InterPro" id="IPR003379">
    <property type="entry name" value="Carboxylase_cons_dom"/>
</dbReference>
<feature type="compositionally biased region" description="Polar residues" evidence="1">
    <location>
        <begin position="29"/>
        <end position="49"/>
    </location>
</feature>
<dbReference type="Proteomes" id="UP001191082">
    <property type="component" value="Unassembled WGS sequence"/>
</dbReference>